<name>A0A1M2W6L7_TRAPU</name>
<feature type="region of interest" description="Disordered" evidence="1">
    <location>
        <begin position="60"/>
        <end position="80"/>
    </location>
</feature>
<reference evidence="2 3" key="1">
    <citation type="submission" date="2016-10" db="EMBL/GenBank/DDBJ databases">
        <title>Genome sequence of the basidiomycete white-rot fungus Trametes pubescens.</title>
        <authorList>
            <person name="Makela M.R."/>
            <person name="Granchi Z."/>
            <person name="Peng M."/>
            <person name="De Vries R.P."/>
            <person name="Grigoriev I."/>
            <person name="Riley R."/>
            <person name="Hilden K."/>
        </authorList>
    </citation>
    <scope>NUCLEOTIDE SEQUENCE [LARGE SCALE GENOMIC DNA]</scope>
    <source>
        <strain evidence="2 3">FBCC735</strain>
    </source>
</reference>
<keyword evidence="3" id="KW-1185">Reference proteome</keyword>
<protein>
    <submittedName>
        <fullName evidence="2">Uncharacterized protein</fullName>
    </submittedName>
</protein>
<dbReference type="OrthoDB" id="445556at2759"/>
<feature type="region of interest" description="Disordered" evidence="1">
    <location>
        <begin position="93"/>
        <end position="169"/>
    </location>
</feature>
<feature type="compositionally biased region" description="Basic and acidic residues" evidence="1">
    <location>
        <begin position="243"/>
        <end position="258"/>
    </location>
</feature>
<dbReference type="Proteomes" id="UP000184267">
    <property type="component" value="Unassembled WGS sequence"/>
</dbReference>
<feature type="region of interest" description="Disordered" evidence="1">
    <location>
        <begin position="243"/>
        <end position="275"/>
    </location>
</feature>
<evidence type="ECO:0000313" key="3">
    <source>
        <dbReference type="Proteomes" id="UP000184267"/>
    </source>
</evidence>
<evidence type="ECO:0000256" key="1">
    <source>
        <dbReference type="SAM" id="MobiDB-lite"/>
    </source>
</evidence>
<dbReference type="SUPFAM" id="SSF56784">
    <property type="entry name" value="HAD-like"/>
    <property type="match status" value="1"/>
</dbReference>
<accession>A0A1M2W6L7</accession>
<feature type="compositionally biased region" description="Pro residues" evidence="1">
    <location>
        <begin position="107"/>
        <end position="121"/>
    </location>
</feature>
<dbReference type="STRING" id="154538.A0A1M2W6L7"/>
<dbReference type="EMBL" id="MNAD01000170">
    <property type="protein sequence ID" value="OJT15380.1"/>
    <property type="molecule type" value="Genomic_DNA"/>
</dbReference>
<comment type="caution">
    <text evidence="2">The sequence shown here is derived from an EMBL/GenBank/DDBJ whole genome shotgun (WGS) entry which is preliminary data.</text>
</comment>
<sequence length="452" mass="48578">MSVMIVPLVVRYSCFRHPRPHPKLYATSPSPVPSVSSRFISPISPGPPHRRAYDRTLTSASPTHAHESHHAHSYAPWAADGRRRGATHAWEYARRPNAGPRHSYSYSPPPPGAYYSPPPGGPSQAHPNANYGHHARARTDPWAHPNVQRATGRRGPLPTGQGPGPGSHESISVLGRAIVVVGLVFVIATVGHGDRQAALESALELLCHLSSYAYAAPGLRVQYESLETLIAFAALSVPDGDTKDAHKVNGNVNDHDTEVSDSGNKRSGTTAQDKKTEPFTLRTLVQRTLHTFLDVYGITTPDASFFEQVLARILKDSGPQVYPDVVPALQALNKQGEIHLVCIQPQDSDIQQALDRALPSALCFHLSALLEHFDSLIPGITSGQILLVITGAARQVESASKAGFQTVLLKRYGNAEADINIAIAGHTDGPKASLEVATLTELCKHLGNAADV</sequence>
<gene>
    <name evidence="2" type="ORF">TRAPUB_8062</name>
</gene>
<proteinExistence type="predicted"/>
<organism evidence="2 3">
    <name type="scientific">Trametes pubescens</name>
    <name type="common">White-rot fungus</name>
    <dbReference type="NCBI Taxonomy" id="154538"/>
    <lineage>
        <taxon>Eukaryota</taxon>
        <taxon>Fungi</taxon>
        <taxon>Dikarya</taxon>
        <taxon>Basidiomycota</taxon>
        <taxon>Agaricomycotina</taxon>
        <taxon>Agaricomycetes</taxon>
        <taxon>Polyporales</taxon>
        <taxon>Polyporaceae</taxon>
        <taxon>Trametes</taxon>
    </lineage>
</organism>
<evidence type="ECO:0000313" key="2">
    <source>
        <dbReference type="EMBL" id="OJT15380.1"/>
    </source>
</evidence>
<dbReference type="InterPro" id="IPR036412">
    <property type="entry name" value="HAD-like_sf"/>
</dbReference>
<dbReference type="AlphaFoldDB" id="A0A1M2W6L7"/>
<feature type="compositionally biased region" description="Polar residues" evidence="1">
    <location>
        <begin position="260"/>
        <end position="271"/>
    </location>
</feature>